<proteinExistence type="inferred from homology"/>
<dbReference type="PROSITE" id="PS51797">
    <property type="entry name" value="TCTP_3"/>
    <property type="match status" value="1"/>
</dbReference>
<dbReference type="PANTHER" id="PTHR11991:SF0">
    <property type="entry name" value="TRANSLATIONALLY-CONTROLLED TUMOR PROTEIN"/>
    <property type="match status" value="1"/>
</dbReference>
<dbReference type="PANTHER" id="PTHR11991">
    <property type="entry name" value="TRANSLATIONALLY CONTROLLED TUMOR PROTEIN-RELATED"/>
    <property type="match status" value="1"/>
</dbReference>
<dbReference type="GO" id="GO:0005509">
    <property type="term" value="F:calcium ion binding"/>
    <property type="evidence" value="ECO:0007669"/>
    <property type="project" value="TreeGrafter"/>
</dbReference>
<reference evidence="4" key="1">
    <citation type="submission" date="2020-11" db="EMBL/GenBank/DDBJ databases">
        <authorList>
            <person name="Tran Van P."/>
        </authorList>
    </citation>
    <scope>NUCLEOTIDE SEQUENCE</scope>
</reference>
<dbReference type="PRINTS" id="PR01653">
    <property type="entry name" value="TCTPROTEIN"/>
</dbReference>
<dbReference type="AlphaFoldDB" id="A0A7R9BSZ7"/>
<dbReference type="OrthoDB" id="10248936at2759"/>
<evidence type="ECO:0000313" key="4">
    <source>
        <dbReference type="EMBL" id="CAD7279407.1"/>
    </source>
</evidence>
<dbReference type="SUPFAM" id="SSF51316">
    <property type="entry name" value="Mss4-like"/>
    <property type="match status" value="1"/>
</dbReference>
<evidence type="ECO:0000256" key="2">
    <source>
        <dbReference type="PROSITE-ProRule" id="PRU01133"/>
    </source>
</evidence>
<comment type="similarity">
    <text evidence="2">Belongs to the TCTP family.</text>
</comment>
<dbReference type="Proteomes" id="UP000678499">
    <property type="component" value="Unassembled WGS sequence"/>
</dbReference>
<evidence type="ECO:0000313" key="5">
    <source>
        <dbReference type="Proteomes" id="UP000678499"/>
    </source>
</evidence>
<dbReference type="PROSITE" id="PS01002">
    <property type="entry name" value="TCTP_1"/>
    <property type="match status" value="1"/>
</dbReference>
<dbReference type="InterPro" id="IPR011323">
    <property type="entry name" value="Mss4/transl-control_tumour"/>
</dbReference>
<keyword evidence="5" id="KW-1185">Reference proteome</keyword>
<organism evidence="4">
    <name type="scientific">Notodromas monacha</name>
    <dbReference type="NCBI Taxonomy" id="399045"/>
    <lineage>
        <taxon>Eukaryota</taxon>
        <taxon>Metazoa</taxon>
        <taxon>Ecdysozoa</taxon>
        <taxon>Arthropoda</taxon>
        <taxon>Crustacea</taxon>
        <taxon>Oligostraca</taxon>
        <taxon>Ostracoda</taxon>
        <taxon>Podocopa</taxon>
        <taxon>Podocopida</taxon>
        <taxon>Cypridocopina</taxon>
        <taxon>Cypridoidea</taxon>
        <taxon>Cyprididae</taxon>
        <taxon>Notodromas</taxon>
    </lineage>
</organism>
<evidence type="ECO:0000259" key="3">
    <source>
        <dbReference type="PROSITE" id="PS51797"/>
    </source>
</evidence>
<sequence length="182" mass="21240">MKVFKDIFSNDEMFTDSYKIKIVDDVVYEVYGKHISRREGEVILAGSNPSAEEADEGTDEGVQSGIDIVLNQRLEENFAFQDKKVFTGYLKDYMKRLVAKLQETNPEQVDVFKTNIQKFTKENRFFLFKCFLLLKNFSDLKFYTGESMDTDAGLGILDYKEIEGEEFPVMYFFKHGLVEEKY</sequence>
<dbReference type="EMBL" id="CAJPEX010001629">
    <property type="protein sequence ID" value="CAG0919559.1"/>
    <property type="molecule type" value="Genomic_DNA"/>
</dbReference>
<dbReference type="EMBL" id="OA883666">
    <property type="protein sequence ID" value="CAD7279407.1"/>
    <property type="molecule type" value="Genomic_DNA"/>
</dbReference>
<dbReference type="GO" id="GO:0005737">
    <property type="term" value="C:cytoplasm"/>
    <property type="evidence" value="ECO:0007669"/>
    <property type="project" value="TreeGrafter"/>
</dbReference>
<feature type="domain" description="TCTP" evidence="3">
    <location>
        <begin position="1"/>
        <end position="182"/>
    </location>
</feature>
<dbReference type="InterPro" id="IPR011057">
    <property type="entry name" value="Mss4-like_sf"/>
</dbReference>
<dbReference type="InterPro" id="IPR018105">
    <property type="entry name" value="Translational_control_tumour_p"/>
</dbReference>
<dbReference type="PROSITE" id="PS01003">
    <property type="entry name" value="TCTP_2"/>
    <property type="match status" value="1"/>
</dbReference>
<evidence type="ECO:0000256" key="1">
    <source>
        <dbReference type="ARBA" id="ARBA00014759"/>
    </source>
</evidence>
<dbReference type="InterPro" id="IPR034737">
    <property type="entry name" value="TCTP"/>
</dbReference>
<gene>
    <name evidence="4" type="ORF">NMOB1V02_LOCUS7080</name>
</gene>
<dbReference type="FunFam" id="2.170.150.10:FF:000002">
    <property type="entry name" value="Translationally-controlled tumor protein homolog"/>
    <property type="match status" value="1"/>
</dbReference>
<accession>A0A7R9BSZ7</accession>
<name>A0A7R9BSZ7_9CRUS</name>
<protein>
    <recommendedName>
        <fullName evidence="1">Translationally-controlled tumor protein homolog</fullName>
    </recommendedName>
</protein>
<dbReference type="InterPro" id="IPR018103">
    <property type="entry name" value="Translation_control_tumour_CS"/>
</dbReference>
<dbReference type="Pfam" id="PF00838">
    <property type="entry name" value="TCTP"/>
    <property type="match status" value="1"/>
</dbReference>
<dbReference type="Gene3D" id="2.170.150.10">
    <property type="entry name" value="Metal Binding Protein, Guanine Nucleotide Exchange Factor, Chain A"/>
    <property type="match status" value="1"/>
</dbReference>